<keyword evidence="1" id="KW-0812">Transmembrane</keyword>
<feature type="transmembrane region" description="Helical" evidence="1">
    <location>
        <begin position="184"/>
        <end position="207"/>
    </location>
</feature>
<gene>
    <name evidence="2" type="ORF">TCDM_11521</name>
</gene>
<name>V5B072_TRYCR</name>
<evidence type="ECO:0000313" key="3">
    <source>
        <dbReference type="Proteomes" id="UP000017861"/>
    </source>
</evidence>
<keyword evidence="1" id="KW-0472">Membrane</keyword>
<evidence type="ECO:0000313" key="2">
    <source>
        <dbReference type="EMBL" id="ESS60929.1"/>
    </source>
</evidence>
<keyword evidence="1" id="KW-1133">Transmembrane helix</keyword>
<sequence length="240" mass="26084">MQVAGGVSEGNPRKEEWHAFGGAAVRCAREEEQVISDMLVGVPRPPMSSQGEGQEGDGDCAHPLRRVVPQDAVAIVKDATAVMRAAERHLHLCVCRACRCREEVQATSHHWAAEAVFPLRSAGEATLLARDVLFCIDVPNGVSRRRVVAVQLSCPSLHTWLPVAWLICSVTACSTPLGGCSHVFFYYAVERCWGVMAAGILILWFALSGDGVYCRCFLPISLFSITHEEGKQALIATVKL</sequence>
<reference evidence="2 3" key="1">
    <citation type="journal article" date="2014" name="Genome Announc.">
        <title>Trypanosoma cruzi Clone Dm28c Draft Genome Sequence.</title>
        <authorList>
            <person name="Grisard E.C."/>
            <person name="Teixeira S.M."/>
            <person name="de Almeida L.G."/>
            <person name="Stoco P.H."/>
            <person name="Gerber A.L."/>
            <person name="Talavera-Lopez C."/>
            <person name="Lima O.C."/>
            <person name="Andersson B."/>
            <person name="de Vasconcelos A.T."/>
        </authorList>
    </citation>
    <scope>NUCLEOTIDE SEQUENCE [LARGE SCALE GENOMIC DNA]</scope>
    <source>
        <strain evidence="2 3">Dm28c</strain>
    </source>
</reference>
<dbReference type="AlphaFoldDB" id="V5B072"/>
<dbReference type="EMBL" id="AYLP01000370">
    <property type="protein sequence ID" value="ESS60929.1"/>
    <property type="molecule type" value="Genomic_DNA"/>
</dbReference>
<evidence type="ECO:0000256" key="1">
    <source>
        <dbReference type="SAM" id="Phobius"/>
    </source>
</evidence>
<dbReference type="VEuPathDB" id="TriTrypDB:TCDM_11521"/>
<accession>V5B072</accession>
<proteinExistence type="predicted"/>
<organism evidence="2 3">
    <name type="scientific">Trypanosoma cruzi Dm28c</name>
    <dbReference type="NCBI Taxonomy" id="1416333"/>
    <lineage>
        <taxon>Eukaryota</taxon>
        <taxon>Discoba</taxon>
        <taxon>Euglenozoa</taxon>
        <taxon>Kinetoplastea</taxon>
        <taxon>Metakinetoplastina</taxon>
        <taxon>Trypanosomatida</taxon>
        <taxon>Trypanosomatidae</taxon>
        <taxon>Trypanosoma</taxon>
        <taxon>Schizotrypanum</taxon>
    </lineage>
</organism>
<protein>
    <submittedName>
        <fullName evidence="2">Uncharacterized protein</fullName>
    </submittedName>
</protein>
<comment type="caution">
    <text evidence="2">The sequence shown here is derived from an EMBL/GenBank/DDBJ whole genome shotgun (WGS) entry which is preliminary data.</text>
</comment>
<dbReference type="Proteomes" id="UP000017861">
    <property type="component" value="Unassembled WGS sequence"/>
</dbReference>